<dbReference type="EMBL" id="CM023484">
    <property type="protein sequence ID" value="KAH6932773.1"/>
    <property type="molecule type" value="Genomic_DNA"/>
</dbReference>
<sequence>MLQPPQGCGHQQDLVRCTHTFSPTFSPTNVWNLERLHRTTLPFSRGSLKTLRHLQFNALQACLHFKTLSGKPQDRRLLAWHGQQHDDAALLNMSLPPREIPSDSRRIRRPISRNYVPAHQLLATRQLKEGS</sequence>
<gene>
    <name evidence="1" type="ORF">HPB50_009379</name>
</gene>
<keyword evidence="2" id="KW-1185">Reference proteome</keyword>
<proteinExistence type="predicted"/>
<dbReference type="Proteomes" id="UP000821845">
    <property type="component" value="Chromosome 4"/>
</dbReference>
<reference evidence="1" key="1">
    <citation type="submission" date="2020-05" db="EMBL/GenBank/DDBJ databases">
        <title>Large-scale comparative analyses of tick genomes elucidate their genetic diversity and vector capacities.</title>
        <authorList>
            <person name="Jia N."/>
            <person name="Wang J."/>
            <person name="Shi W."/>
            <person name="Du L."/>
            <person name="Sun Y."/>
            <person name="Zhan W."/>
            <person name="Jiang J."/>
            <person name="Wang Q."/>
            <person name="Zhang B."/>
            <person name="Ji P."/>
            <person name="Sakyi L.B."/>
            <person name="Cui X."/>
            <person name="Yuan T."/>
            <person name="Jiang B."/>
            <person name="Yang W."/>
            <person name="Lam T.T.-Y."/>
            <person name="Chang Q."/>
            <person name="Ding S."/>
            <person name="Wang X."/>
            <person name="Zhu J."/>
            <person name="Ruan X."/>
            <person name="Zhao L."/>
            <person name="Wei J."/>
            <person name="Que T."/>
            <person name="Du C."/>
            <person name="Cheng J."/>
            <person name="Dai P."/>
            <person name="Han X."/>
            <person name="Huang E."/>
            <person name="Gao Y."/>
            <person name="Liu J."/>
            <person name="Shao H."/>
            <person name="Ye R."/>
            <person name="Li L."/>
            <person name="Wei W."/>
            <person name="Wang X."/>
            <person name="Wang C."/>
            <person name="Yang T."/>
            <person name="Huo Q."/>
            <person name="Li W."/>
            <person name="Guo W."/>
            <person name="Chen H."/>
            <person name="Zhou L."/>
            <person name="Ni X."/>
            <person name="Tian J."/>
            <person name="Zhou Y."/>
            <person name="Sheng Y."/>
            <person name="Liu T."/>
            <person name="Pan Y."/>
            <person name="Xia L."/>
            <person name="Li J."/>
            <person name="Zhao F."/>
            <person name="Cao W."/>
        </authorList>
    </citation>
    <scope>NUCLEOTIDE SEQUENCE</scope>
    <source>
        <strain evidence="1">Hyas-2018</strain>
    </source>
</reference>
<accession>A0ACB7SD42</accession>
<protein>
    <submittedName>
        <fullName evidence="1">Uncharacterized protein</fullName>
    </submittedName>
</protein>
<name>A0ACB7SD42_HYAAI</name>
<comment type="caution">
    <text evidence="1">The sequence shown here is derived from an EMBL/GenBank/DDBJ whole genome shotgun (WGS) entry which is preliminary data.</text>
</comment>
<evidence type="ECO:0000313" key="2">
    <source>
        <dbReference type="Proteomes" id="UP000821845"/>
    </source>
</evidence>
<organism evidence="1 2">
    <name type="scientific">Hyalomma asiaticum</name>
    <name type="common">Tick</name>
    <dbReference type="NCBI Taxonomy" id="266040"/>
    <lineage>
        <taxon>Eukaryota</taxon>
        <taxon>Metazoa</taxon>
        <taxon>Ecdysozoa</taxon>
        <taxon>Arthropoda</taxon>
        <taxon>Chelicerata</taxon>
        <taxon>Arachnida</taxon>
        <taxon>Acari</taxon>
        <taxon>Parasitiformes</taxon>
        <taxon>Ixodida</taxon>
        <taxon>Ixodoidea</taxon>
        <taxon>Ixodidae</taxon>
        <taxon>Hyalomminae</taxon>
        <taxon>Hyalomma</taxon>
    </lineage>
</organism>
<evidence type="ECO:0000313" key="1">
    <source>
        <dbReference type="EMBL" id="KAH6932773.1"/>
    </source>
</evidence>